<accession>A0ACB9P104</accession>
<protein>
    <submittedName>
        <fullName evidence="1">Uncharacterized protein</fullName>
    </submittedName>
</protein>
<name>A0ACB9P104_9MYRT</name>
<dbReference type="EMBL" id="CM042886">
    <property type="protein sequence ID" value="KAI4342428.1"/>
    <property type="molecule type" value="Genomic_DNA"/>
</dbReference>
<sequence>MKGSDEVIDKNIEISDEGRTNVPSFKVDESYRHGLPGGHGTPVPCPLPRNAPTTSPSLLPFPSIQTTHSSPPSPSTVSPASLPPPSPNPYTLSPSKHSSLSPPFQSNTLLSFYIRSGHVLKARYLFDTIPHKNSSSWNTMLSGYVRSGSYPESLLFFTRSLPLGIQVNGFVLASLMSACERSGRMLEEGLQLHCLSAKFGVIYDVFVATSFVHFYGSYARVADARMFFEEMPLRNVVSWTSLMVGYLNDNDPCEVICLFQAMNHQGVIGTREYFHHGHQLLQSTRR</sequence>
<reference evidence="2" key="1">
    <citation type="journal article" date="2023" name="Front. Plant Sci.">
        <title>Chromosomal-level genome assembly of Melastoma candidum provides insights into trichome evolution.</title>
        <authorList>
            <person name="Zhong Y."/>
            <person name="Wu W."/>
            <person name="Sun C."/>
            <person name="Zou P."/>
            <person name="Liu Y."/>
            <person name="Dai S."/>
            <person name="Zhou R."/>
        </authorList>
    </citation>
    <scope>NUCLEOTIDE SEQUENCE [LARGE SCALE GENOMIC DNA]</scope>
</reference>
<comment type="caution">
    <text evidence="1">The sequence shown here is derived from an EMBL/GenBank/DDBJ whole genome shotgun (WGS) entry which is preliminary data.</text>
</comment>
<organism evidence="1 2">
    <name type="scientific">Melastoma candidum</name>
    <dbReference type="NCBI Taxonomy" id="119954"/>
    <lineage>
        <taxon>Eukaryota</taxon>
        <taxon>Viridiplantae</taxon>
        <taxon>Streptophyta</taxon>
        <taxon>Embryophyta</taxon>
        <taxon>Tracheophyta</taxon>
        <taxon>Spermatophyta</taxon>
        <taxon>Magnoliopsida</taxon>
        <taxon>eudicotyledons</taxon>
        <taxon>Gunneridae</taxon>
        <taxon>Pentapetalae</taxon>
        <taxon>rosids</taxon>
        <taxon>malvids</taxon>
        <taxon>Myrtales</taxon>
        <taxon>Melastomataceae</taxon>
        <taxon>Melastomatoideae</taxon>
        <taxon>Melastomateae</taxon>
        <taxon>Melastoma</taxon>
    </lineage>
</organism>
<gene>
    <name evidence="1" type="ORF">MLD38_027057</name>
</gene>
<keyword evidence="2" id="KW-1185">Reference proteome</keyword>
<evidence type="ECO:0000313" key="2">
    <source>
        <dbReference type="Proteomes" id="UP001057402"/>
    </source>
</evidence>
<dbReference type="Proteomes" id="UP001057402">
    <property type="component" value="Chromosome 7"/>
</dbReference>
<proteinExistence type="predicted"/>
<evidence type="ECO:0000313" key="1">
    <source>
        <dbReference type="EMBL" id="KAI4342428.1"/>
    </source>
</evidence>